<comment type="caution">
    <text evidence="3">The sequence shown here is derived from an EMBL/GenBank/DDBJ whole genome shotgun (WGS) entry which is preliminary data.</text>
</comment>
<name>A0ABS7SRZ7_9BURK</name>
<keyword evidence="1" id="KW-0732">Signal</keyword>
<keyword evidence="4" id="KW-1185">Reference proteome</keyword>
<gene>
    <name evidence="3" type="ORF">I4X03_015735</name>
</gene>
<sequence>MSNLKKTKNLTMSVIAGTALLIGSTFSTAALAEPMYMADTMIGSGNLGNSGDETEMQFLRDLVGDQSLMLDKKVATPTPALIALDDDGQWYINVDPDEPGYFMLKFGVGNLGLDTHYFFRNIGELTKLVWTNADVNFLTGGDCGANNQSACNIGRLSHYLITDPDTDVPPNEVPEPGSLALAGLGLLGLWAGRRSAKR</sequence>
<feature type="domain" description="Ice-binding protein C-terminal" evidence="2">
    <location>
        <begin position="173"/>
        <end position="194"/>
    </location>
</feature>
<feature type="signal peptide" evidence="1">
    <location>
        <begin position="1"/>
        <end position="32"/>
    </location>
</feature>
<dbReference type="Proteomes" id="UP000809349">
    <property type="component" value="Unassembled WGS sequence"/>
</dbReference>
<dbReference type="NCBIfam" id="TIGR02595">
    <property type="entry name" value="PEP_CTERM"/>
    <property type="match status" value="1"/>
</dbReference>
<evidence type="ECO:0000259" key="2">
    <source>
        <dbReference type="Pfam" id="PF07589"/>
    </source>
</evidence>
<proteinExistence type="predicted"/>
<dbReference type="RefSeq" id="WP_223469196.1">
    <property type="nucleotide sequence ID" value="NZ_JAFBIL020000006.1"/>
</dbReference>
<organism evidence="3 4">
    <name type="scientific">Massilia soli</name>
    <dbReference type="NCBI Taxonomy" id="2792854"/>
    <lineage>
        <taxon>Bacteria</taxon>
        <taxon>Pseudomonadati</taxon>
        <taxon>Pseudomonadota</taxon>
        <taxon>Betaproteobacteria</taxon>
        <taxon>Burkholderiales</taxon>
        <taxon>Oxalobacteraceae</taxon>
        <taxon>Telluria group</taxon>
        <taxon>Massilia</taxon>
    </lineage>
</organism>
<reference evidence="3 4" key="1">
    <citation type="submission" date="2021-01" db="EMBL/GenBank/DDBJ databases">
        <authorList>
            <person name="Ruan W."/>
            <person name="Khan S.A."/>
            <person name="Jeon C.O."/>
        </authorList>
    </citation>
    <scope>NUCLEOTIDE SEQUENCE [LARGE SCALE GENOMIC DNA]</scope>
    <source>
        <strain evidence="3 4">R798</strain>
    </source>
</reference>
<dbReference type="EMBL" id="JAFBIL020000006">
    <property type="protein sequence ID" value="MBZ2208717.1"/>
    <property type="molecule type" value="Genomic_DNA"/>
</dbReference>
<reference evidence="3 4" key="2">
    <citation type="submission" date="2021-08" db="EMBL/GenBank/DDBJ databases">
        <title>Massilia sp. R798.</title>
        <authorList>
            <person name="Baek J.H."/>
            <person name="Jung H.S."/>
            <person name="Kim K.R."/>
            <person name="Jeon C.O."/>
        </authorList>
    </citation>
    <scope>NUCLEOTIDE SEQUENCE [LARGE SCALE GENOMIC DNA]</scope>
    <source>
        <strain evidence="3 4">R798</strain>
    </source>
</reference>
<dbReference type="Pfam" id="PF07589">
    <property type="entry name" value="PEP-CTERM"/>
    <property type="match status" value="1"/>
</dbReference>
<feature type="chain" id="PRO_5046583633" evidence="1">
    <location>
        <begin position="33"/>
        <end position="198"/>
    </location>
</feature>
<dbReference type="InterPro" id="IPR013424">
    <property type="entry name" value="Ice-binding_C"/>
</dbReference>
<evidence type="ECO:0000256" key="1">
    <source>
        <dbReference type="SAM" id="SignalP"/>
    </source>
</evidence>
<evidence type="ECO:0000313" key="3">
    <source>
        <dbReference type="EMBL" id="MBZ2208717.1"/>
    </source>
</evidence>
<accession>A0ABS7SRZ7</accession>
<protein>
    <submittedName>
        <fullName evidence="3">PEP-CTERM sorting domain-containing protein</fullName>
    </submittedName>
</protein>
<evidence type="ECO:0000313" key="4">
    <source>
        <dbReference type="Proteomes" id="UP000809349"/>
    </source>
</evidence>